<dbReference type="Proteomes" id="UP000553343">
    <property type="component" value="Unassembled WGS sequence"/>
</dbReference>
<dbReference type="GO" id="GO:0006355">
    <property type="term" value="P:regulation of DNA-templated transcription"/>
    <property type="evidence" value="ECO:0007669"/>
    <property type="project" value="InterPro"/>
</dbReference>
<feature type="domain" description="HTH merR-type" evidence="1">
    <location>
        <begin position="5"/>
        <end position="59"/>
    </location>
</feature>
<accession>A0A850SSJ8</accession>
<dbReference type="EMBL" id="JACADJ010000007">
    <property type="protein sequence ID" value="NWH04119.1"/>
    <property type="molecule type" value="Genomic_DNA"/>
</dbReference>
<reference evidence="2 3" key="1">
    <citation type="submission" date="2020-06" db="EMBL/GenBank/DDBJ databases">
        <title>High-quality draft genome of sulfate reducer Desulfobacter latus type strain AcrS2 isolated from marine sediment.</title>
        <authorList>
            <person name="Hoppe M."/>
            <person name="Larsen C.K."/>
            <person name="Marshall I.P.G."/>
            <person name="Schramm A."/>
            <person name="Marietou A.G."/>
        </authorList>
    </citation>
    <scope>NUCLEOTIDE SEQUENCE [LARGE SCALE GENOMIC DNA]</scope>
    <source>
        <strain evidence="2 3">AcRS2</strain>
    </source>
</reference>
<protein>
    <submittedName>
        <fullName evidence="2">MerR family transcriptional regulator</fullName>
    </submittedName>
</protein>
<dbReference type="GO" id="GO:0003677">
    <property type="term" value="F:DNA binding"/>
    <property type="evidence" value="ECO:0007669"/>
    <property type="project" value="InterPro"/>
</dbReference>
<dbReference type="Pfam" id="PF13411">
    <property type="entry name" value="MerR_1"/>
    <property type="match status" value="1"/>
</dbReference>
<sequence>MTYGVAETARIFGVDIQQLKTWAYQFRDNLSASTDPQKGMPRIFTEEDVLTLLYVNHFWEDEPDVGAIVAGLNSGCHFEAIYVHTLWNHTGFASNKRMDHDPAPDG</sequence>
<dbReference type="AlphaFoldDB" id="A0A850SSJ8"/>
<gene>
    <name evidence="2" type="ORF">HXW94_03785</name>
</gene>
<name>A0A850SSJ8_9BACT</name>
<organism evidence="2 3">
    <name type="scientific">Desulfobacter latus</name>
    <dbReference type="NCBI Taxonomy" id="2292"/>
    <lineage>
        <taxon>Bacteria</taxon>
        <taxon>Pseudomonadati</taxon>
        <taxon>Thermodesulfobacteriota</taxon>
        <taxon>Desulfobacteria</taxon>
        <taxon>Desulfobacterales</taxon>
        <taxon>Desulfobacteraceae</taxon>
        <taxon>Desulfobacter</taxon>
    </lineage>
</organism>
<dbReference type="RefSeq" id="WP_178365564.1">
    <property type="nucleotide sequence ID" value="NZ_JACADJ010000007.1"/>
</dbReference>
<comment type="caution">
    <text evidence="2">The sequence shown here is derived from an EMBL/GenBank/DDBJ whole genome shotgun (WGS) entry which is preliminary data.</text>
</comment>
<evidence type="ECO:0000259" key="1">
    <source>
        <dbReference type="Pfam" id="PF13411"/>
    </source>
</evidence>
<proteinExistence type="predicted"/>
<keyword evidence="3" id="KW-1185">Reference proteome</keyword>
<evidence type="ECO:0000313" key="3">
    <source>
        <dbReference type="Proteomes" id="UP000553343"/>
    </source>
</evidence>
<evidence type="ECO:0000313" key="2">
    <source>
        <dbReference type="EMBL" id="NWH04119.1"/>
    </source>
</evidence>
<dbReference type="InterPro" id="IPR000551">
    <property type="entry name" value="MerR-type_HTH_dom"/>
</dbReference>